<dbReference type="InterPro" id="IPR002826">
    <property type="entry name" value="MptE-like"/>
</dbReference>
<keyword evidence="3" id="KW-1185">Reference proteome</keyword>
<sequence length="615" mass="70233">MTKQKNIELVNARFPHLLSGTSHIADDANEVVDAGKNEYMQVKGSGNQEGLPFYHDHEYESNFQAWLSSIDEVVQDHPYILFYGFGLGYHVRVFIERYPEKWIFIHEPDEQMMSRSISYTDITSILHHPRLKMMTVGNDANQFRLMVHYLHTYVNDSLSVVTLPFYLDHTYDEVEDYLEQARETLFQYKANLDTRTIYQHNWTQNALYNLKATLMTPSIRELEGRMSGMPAIIVGSGPSLEEDIVWLKEFKKHAIIISAGSSIQALVKHGIEPHLAISIDGGEVNGNVYADPETRKAPLLYAPTVHYSVIDQKQSGLIHVLFNSDAVTAYHLGEAEEEVIFHSTATVTGTAIQAAAYFGCETVLLIGQDLSYPNDQVYAANVKHLDQSITDKVYAGADQYVENVQGSLNRTTLNMTVLLRDIENVIALYPQITFYNLSKIGAVIAGTTSLPAEEAHSYLYPSLIDERMIKHLLDEYENRDYAPKQAEVYRRCQEVADGLSVAHHSLRQIQRLLDKLPERSRTKPSKCANDMVKIEEQWTAIVTQTWFDEIIQTFLPSAVRAFDQQVGNIATEKNIIQKASLMKEHLGRFVNQLVRHFPRLQVYYEETLKRLREHV</sequence>
<evidence type="ECO:0000259" key="1">
    <source>
        <dbReference type="Pfam" id="PF01973"/>
    </source>
</evidence>
<dbReference type="PANTHER" id="PTHR41786:SF1">
    <property type="entry name" value="6-HYDROXYMETHYLPTERIN DIPHOSPHOKINASE MPTE-LIKE DOMAIN-CONTAINING PROTEIN"/>
    <property type="match status" value="1"/>
</dbReference>
<protein>
    <submittedName>
        <fullName evidence="2">Motility associated factor glycosyltransferase family protein</fullName>
    </submittedName>
</protein>
<comment type="caution">
    <text evidence="2">The sequence shown here is derived from an EMBL/GenBank/DDBJ whole genome shotgun (WGS) entry which is preliminary data.</text>
</comment>
<dbReference type="PANTHER" id="PTHR41786">
    <property type="entry name" value="MOTILITY ACCESSORY FACTOR MAF"/>
    <property type="match status" value="1"/>
</dbReference>
<dbReference type="Proteomes" id="UP001597497">
    <property type="component" value="Unassembled WGS sequence"/>
</dbReference>
<gene>
    <name evidence="2" type="ORF">ACFSUC_10230</name>
</gene>
<dbReference type="RefSeq" id="WP_379929459.1">
    <property type="nucleotide sequence ID" value="NZ_JBHUMM010000023.1"/>
</dbReference>
<dbReference type="EMBL" id="JBHUMM010000023">
    <property type="protein sequence ID" value="MFD2671981.1"/>
    <property type="molecule type" value="Genomic_DNA"/>
</dbReference>
<evidence type="ECO:0000313" key="3">
    <source>
        <dbReference type="Proteomes" id="UP001597497"/>
    </source>
</evidence>
<dbReference type="Pfam" id="PF01973">
    <property type="entry name" value="MptE-like"/>
    <property type="match status" value="1"/>
</dbReference>
<feature type="domain" description="6-hydroxymethylpterin diphosphokinase MptE-like" evidence="1">
    <location>
        <begin position="205"/>
        <end position="374"/>
    </location>
</feature>
<evidence type="ECO:0000313" key="2">
    <source>
        <dbReference type="EMBL" id="MFD2671981.1"/>
    </source>
</evidence>
<proteinExistence type="predicted"/>
<reference evidence="3" key="1">
    <citation type="journal article" date="2019" name="Int. J. Syst. Evol. Microbiol.">
        <title>The Global Catalogue of Microorganisms (GCM) 10K type strain sequencing project: providing services to taxonomists for standard genome sequencing and annotation.</title>
        <authorList>
            <consortium name="The Broad Institute Genomics Platform"/>
            <consortium name="The Broad Institute Genome Sequencing Center for Infectious Disease"/>
            <person name="Wu L."/>
            <person name="Ma J."/>
        </authorList>
    </citation>
    <scope>NUCLEOTIDE SEQUENCE [LARGE SCALE GENOMIC DNA]</scope>
    <source>
        <strain evidence="3">KCTC 33676</strain>
    </source>
</reference>
<accession>A0ABW5RB44</accession>
<name>A0ABW5RB44_9BACL</name>
<organism evidence="2 3">
    <name type="scientific">Marinicrinis sediminis</name>
    <dbReference type="NCBI Taxonomy" id="1652465"/>
    <lineage>
        <taxon>Bacteria</taxon>
        <taxon>Bacillati</taxon>
        <taxon>Bacillota</taxon>
        <taxon>Bacilli</taxon>
        <taxon>Bacillales</taxon>
        <taxon>Paenibacillaceae</taxon>
    </lineage>
</organism>